<feature type="domain" description="Rab-GAP TBC" evidence="2">
    <location>
        <begin position="137"/>
        <end position="338"/>
    </location>
</feature>
<accession>A0AAV9INI1</accession>
<evidence type="ECO:0000313" key="3">
    <source>
        <dbReference type="EMBL" id="KAK4528980.1"/>
    </source>
</evidence>
<evidence type="ECO:0000259" key="2">
    <source>
        <dbReference type="PROSITE" id="PS50086"/>
    </source>
</evidence>
<dbReference type="AlphaFoldDB" id="A0AAV9INI1"/>
<dbReference type="Gene3D" id="1.10.8.270">
    <property type="entry name" value="putative rabgap domain of human tbc1 domain family member 14 like domains"/>
    <property type="match status" value="1"/>
</dbReference>
<dbReference type="Gene3D" id="1.10.472.80">
    <property type="entry name" value="Ypt/Rab-GAP domain of gyp1p, domain 3"/>
    <property type="match status" value="1"/>
</dbReference>
<dbReference type="PANTHER" id="PTHR22957">
    <property type="entry name" value="TBC1 DOMAIN FAMILY MEMBER GTPASE-ACTIVATING PROTEIN"/>
    <property type="match status" value="1"/>
</dbReference>
<dbReference type="Pfam" id="PF00566">
    <property type="entry name" value="RabGAP-TBC"/>
    <property type="match status" value="1"/>
</dbReference>
<dbReference type="PROSITE" id="PS50086">
    <property type="entry name" value="TBC_RABGAP"/>
    <property type="match status" value="1"/>
</dbReference>
<feature type="compositionally biased region" description="Low complexity" evidence="1">
    <location>
        <begin position="87"/>
        <end position="105"/>
    </location>
</feature>
<feature type="region of interest" description="Disordered" evidence="1">
    <location>
        <begin position="56"/>
        <end position="105"/>
    </location>
</feature>
<sequence length="399" mass="45427">MLHSKSSTLNCAQAASATTIRSHSNETQQQVPNTGSYISFQAPNSYEEAKPKLAALDSSSEWESDVRQEQKTPASGFLGNSPHRQDNNNYNENGSSSPSGSFSRGMSGDLEVARFRNWMEGESFVDMKSMREAAVLGIPMEVRGEVWKFLLNVSKPDRSEELTMRRHMTLEYNELLSKAAQDDELMRRVRNEVKRRTSRNAFRSNSLCRLGEETLQSIFSNVIGAFLASEENFEYDSVLVSILAPFVVVFELNEVDCFYCFQSLMRKHEVARCVKAQNAAVANFMMLFRTLQPELCEFFESEELEPLDWIPSWIRNLLSRELPMDCVLRLWDTYFACEEGLSLHGYVCLAVIDMLQEELMELDGLELKGYLQNLPSVDMDQVITQAYNIREDVVGLGLI</sequence>
<keyword evidence="4" id="KW-1185">Reference proteome</keyword>
<evidence type="ECO:0000313" key="4">
    <source>
        <dbReference type="Proteomes" id="UP001300502"/>
    </source>
</evidence>
<dbReference type="InterPro" id="IPR000195">
    <property type="entry name" value="Rab-GAP-TBC_dom"/>
</dbReference>
<dbReference type="Proteomes" id="UP001300502">
    <property type="component" value="Unassembled WGS sequence"/>
</dbReference>
<proteinExistence type="predicted"/>
<dbReference type="EMBL" id="JANCYU010000073">
    <property type="protein sequence ID" value="KAK4528980.1"/>
    <property type="molecule type" value="Genomic_DNA"/>
</dbReference>
<organism evidence="3 4">
    <name type="scientific">Galdieria yellowstonensis</name>
    <dbReference type="NCBI Taxonomy" id="3028027"/>
    <lineage>
        <taxon>Eukaryota</taxon>
        <taxon>Rhodophyta</taxon>
        <taxon>Bangiophyceae</taxon>
        <taxon>Galdieriales</taxon>
        <taxon>Galdieriaceae</taxon>
        <taxon>Galdieria</taxon>
    </lineage>
</organism>
<name>A0AAV9INI1_9RHOD</name>
<dbReference type="PANTHER" id="PTHR22957:SF268">
    <property type="entry name" value="ANKYRIN REPEAT-CONTAINING PROTEIN"/>
    <property type="match status" value="1"/>
</dbReference>
<protein>
    <recommendedName>
        <fullName evidence="2">Rab-GAP TBC domain-containing protein</fullName>
    </recommendedName>
</protein>
<gene>
    <name evidence="3" type="ORF">GAYE_SCF68G6929</name>
</gene>
<dbReference type="SUPFAM" id="SSF47923">
    <property type="entry name" value="Ypt/Rab-GAP domain of gyp1p"/>
    <property type="match status" value="2"/>
</dbReference>
<comment type="caution">
    <text evidence="3">The sequence shown here is derived from an EMBL/GenBank/DDBJ whole genome shotgun (WGS) entry which is preliminary data.</text>
</comment>
<dbReference type="GO" id="GO:0005096">
    <property type="term" value="F:GTPase activator activity"/>
    <property type="evidence" value="ECO:0007669"/>
    <property type="project" value="TreeGrafter"/>
</dbReference>
<dbReference type="InterPro" id="IPR035969">
    <property type="entry name" value="Rab-GAP_TBC_sf"/>
</dbReference>
<reference evidence="3 4" key="1">
    <citation type="submission" date="2022-07" db="EMBL/GenBank/DDBJ databases">
        <title>Genome-wide signatures of adaptation to extreme environments.</title>
        <authorList>
            <person name="Cho C.H."/>
            <person name="Yoon H.S."/>
        </authorList>
    </citation>
    <scope>NUCLEOTIDE SEQUENCE [LARGE SCALE GENOMIC DNA]</scope>
    <source>
        <strain evidence="3 4">108.79 E11</strain>
    </source>
</reference>
<evidence type="ECO:0000256" key="1">
    <source>
        <dbReference type="SAM" id="MobiDB-lite"/>
    </source>
</evidence>
<dbReference type="SMART" id="SM00164">
    <property type="entry name" value="TBC"/>
    <property type="match status" value="1"/>
</dbReference>